<dbReference type="AlphaFoldDB" id="A0A9P5TTZ8"/>
<proteinExistence type="predicted"/>
<dbReference type="Proteomes" id="UP000724874">
    <property type="component" value="Unassembled WGS sequence"/>
</dbReference>
<name>A0A9P5TTZ8_GYMJU</name>
<comment type="caution">
    <text evidence="3">The sequence shown here is derived from an EMBL/GenBank/DDBJ whole genome shotgun (WGS) entry which is preliminary data.</text>
</comment>
<protein>
    <submittedName>
        <fullName evidence="3">Uncharacterized protein</fullName>
    </submittedName>
</protein>
<evidence type="ECO:0000313" key="3">
    <source>
        <dbReference type="EMBL" id="KAF8911685.1"/>
    </source>
</evidence>
<accession>A0A9P5TTZ8</accession>
<keyword evidence="2" id="KW-0472">Membrane</keyword>
<reference evidence="3" key="1">
    <citation type="submission" date="2020-11" db="EMBL/GenBank/DDBJ databases">
        <authorList>
            <consortium name="DOE Joint Genome Institute"/>
            <person name="Ahrendt S."/>
            <person name="Riley R."/>
            <person name="Andreopoulos W."/>
            <person name="LaButti K."/>
            <person name="Pangilinan J."/>
            <person name="Ruiz-duenas F.J."/>
            <person name="Barrasa J.M."/>
            <person name="Sanchez-Garcia M."/>
            <person name="Camarero S."/>
            <person name="Miyauchi S."/>
            <person name="Serrano A."/>
            <person name="Linde D."/>
            <person name="Babiker R."/>
            <person name="Drula E."/>
            <person name="Ayuso-Fernandez I."/>
            <person name="Pacheco R."/>
            <person name="Padilla G."/>
            <person name="Ferreira P."/>
            <person name="Barriuso J."/>
            <person name="Kellner H."/>
            <person name="Castanera R."/>
            <person name="Alfaro M."/>
            <person name="Ramirez L."/>
            <person name="Pisabarro A.G."/>
            <person name="Kuo A."/>
            <person name="Tritt A."/>
            <person name="Lipzen A."/>
            <person name="He G."/>
            <person name="Yan M."/>
            <person name="Ng V."/>
            <person name="Cullen D."/>
            <person name="Martin F."/>
            <person name="Rosso M.-N."/>
            <person name="Henrissat B."/>
            <person name="Hibbett D."/>
            <person name="Martinez A.T."/>
            <person name="Grigoriev I.V."/>
        </authorList>
    </citation>
    <scope>NUCLEOTIDE SEQUENCE</scope>
    <source>
        <strain evidence="3">AH 44721</strain>
    </source>
</reference>
<gene>
    <name evidence="3" type="ORF">CPB84DRAFT_1762612</name>
</gene>
<feature type="region of interest" description="Disordered" evidence="1">
    <location>
        <begin position="1"/>
        <end position="29"/>
    </location>
</feature>
<feature type="transmembrane region" description="Helical" evidence="2">
    <location>
        <begin position="35"/>
        <end position="54"/>
    </location>
</feature>
<organism evidence="3 4">
    <name type="scientific">Gymnopilus junonius</name>
    <name type="common">Spectacular rustgill mushroom</name>
    <name type="synonym">Gymnopilus spectabilis subsp. junonius</name>
    <dbReference type="NCBI Taxonomy" id="109634"/>
    <lineage>
        <taxon>Eukaryota</taxon>
        <taxon>Fungi</taxon>
        <taxon>Dikarya</taxon>
        <taxon>Basidiomycota</taxon>
        <taxon>Agaricomycotina</taxon>
        <taxon>Agaricomycetes</taxon>
        <taxon>Agaricomycetidae</taxon>
        <taxon>Agaricales</taxon>
        <taxon>Agaricineae</taxon>
        <taxon>Hymenogastraceae</taxon>
        <taxon>Gymnopilus</taxon>
    </lineage>
</organism>
<sequence length="222" mass="23772">MSSTLTSPSSSSPSASPSVSASSISDPNPKSDHRILAVVIILGVVGAFLLYYIVHITLQVKRRQAMEAESTGPYQGTLIHSDDHPAAHITPFGSVAGGSGPRFKHKPGEDMRIALRRPDGAWHFTDSRTPFTPVGVNDLDVAPSPISSATSLISFNSRFPPAVSSLQKSNKAHNVNSSMSTSASRLGSAYDHTIPPLQPPDPVYHRHGEPCRDHFDDGHSDF</sequence>
<evidence type="ECO:0000256" key="2">
    <source>
        <dbReference type="SAM" id="Phobius"/>
    </source>
</evidence>
<evidence type="ECO:0000313" key="4">
    <source>
        <dbReference type="Proteomes" id="UP000724874"/>
    </source>
</evidence>
<keyword evidence="2" id="KW-1133">Transmembrane helix</keyword>
<dbReference type="EMBL" id="JADNYJ010000004">
    <property type="protein sequence ID" value="KAF8911685.1"/>
    <property type="molecule type" value="Genomic_DNA"/>
</dbReference>
<keyword evidence="4" id="KW-1185">Reference proteome</keyword>
<evidence type="ECO:0000256" key="1">
    <source>
        <dbReference type="SAM" id="MobiDB-lite"/>
    </source>
</evidence>
<dbReference type="OrthoDB" id="2848852at2759"/>
<feature type="compositionally biased region" description="Low complexity" evidence="1">
    <location>
        <begin position="1"/>
        <end position="25"/>
    </location>
</feature>
<keyword evidence="2" id="KW-0812">Transmembrane</keyword>